<keyword evidence="3" id="KW-0479">Metal-binding</keyword>
<accession>A0A1M5CUG6</accession>
<evidence type="ECO:0000256" key="4">
    <source>
        <dbReference type="ARBA" id="ARBA00022801"/>
    </source>
</evidence>
<dbReference type="InterPro" id="IPR047177">
    <property type="entry name" value="Pept_M20A"/>
</dbReference>
<dbReference type="GO" id="GO:0004180">
    <property type="term" value="F:carboxypeptidase activity"/>
    <property type="evidence" value="ECO:0007669"/>
    <property type="project" value="UniProtKB-KW"/>
</dbReference>
<keyword evidence="4" id="KW-0378">Hydrolase</keyword>
<protein>
    <submittedName>
        <fullName evidence="7">Carboxypeptidase PM20D1</fullName>
    </submittedName>
</protein>
<keyword evidence="2" id="KW-0645">Protease</keyword>
<dbReference type="STRING" id="1070870.SAMN05444351_0084"/>
<name>A0A1M5CUG6_9ACTN</name>
<dbReference type="SUPFAM" id="SSF53187">
    <property type="entry name" value="Zn-dependent exopeptidases"/>
    <property type="match status" value="1"/>
</dbReference>
<dbReference type="Gene3D" id="1.10.150.900">
    <property type="match status" value="1"/>
</dbReference>
<evidence type="ECO:0000256" key="5">
    <source>
        <dbReference type="ARBA" id="ARBA00022833"/>
    </source>
</evidence>
<evidence type="ECO:0000313" key="7">
    <source>
        <dbReference type="EMBL" id="SHF58012.1"/>
    </source>
</evidence>
<evidence type="ECO:0000256" key="2">
    <source>
        <dbReference type="ARBA" id="ARBA00022670"/>
    </source>
</evidence>
<evidence type="ECO:0000256" key="3">
    <source>
        <dbReference type="ARBA" id="ARBA00022723"/>
    </source>
</evidence>
<keyword evidence="5" id="KW-0862">Zinc</keyword>
<gene>
    <name evidence="7" type="ORF">SAMN05444351_0084</name>
</gene>
<dbReference type="RefSeq" id="WP_217651085.1">
    <property type="nucleotide sequence ID" value="NZ_FQVX01000001.1"/>
</dbReference>
<dbReference type="Pfam" id="PF01546">
    <property type="entry name" value="Peptidase_M20"/>
    <property type="match status" value="1"/>
</dbReference>
<evidence type="ECO:0000313" key="8">
    <source>
        <dbReference type="Proteomes" id="UP000184471"/>
    </source>
</evidence>
<dbReference type="InterPro" id="IPR036264">
    <property type="entry name" value="Bact_exopeptidase_dim_dom"/>
</dbReference>
<dbReference type="InterPro" id="IPR002933">
    <property type="entry name" value="Peptidase_M20"/>
</dbReference>
<evidence type="ECO:0000259" key="6">
    <source>
        <dbReference type="Pfam" id="PF07687"/>
    </source>
</evidence>
<dbReference type="PANTHER" id="PTHR45962:SF1">
    <property type="entry name" value="N-FATTY-ACYL-AMINO ACID SYNTHASE_HYDROLASE PM20D1"/>
    <property type="match status" value="1"/>
</dbReference>
<dbReference type="GO" id="GO:0006508">
    <property type="term" value="P:proteolysis"/>
    <property type="evidence" value="ECO:0007669"/>
    <property type="project" value="UniProtKB-KW"/>
</dbReference>
<dbReference type="EMBL" id="FQVX01000001">
    <property type="protein sequence ID" value="SHF58012.1"/>
    <property type="molecule type" value="Genomic_DNA"/>
</dbReference>
<dbReference type="AlphaFoldDB" id="A0A1M5CUG6"/>
<organism evidence="7 8">
    <name type="scientific">Geodermatophilus nigrescens</name>
    <dbReference type="NCBI Taxonomy" id="1070870"/>
    <lineage>
        <taxon>Bacteria</taxon>
        <taxon>Bacillati</taxon>
        <taxon>Actinomycetota</taxon>
        <taxon>Actinomycetes</taxon>
        <taxon>Geodermatophilales</taxon>
        <taxon>Geodermatophilaceae</taxon>
        <taxon>Geodermatophilus</taxon>
    </lineage>
</organism>
<evidence type="ECO:0000256" key="1">
    <source>
        <dbReference type="ARBA" id="ARBA00006247"/>
    </source>
</evidence>
<feature type="domain" description="Peptidase M20 dimerisation" evidence="6">
    <location>
        <begin position="236"/>
        <end position="382"/>
    </location>
</feature>
<dbReference type="Proteomes" id="UP000184471">
    <property type="component" value="Unassembled WGS sequence"/>
</dbReference>
<dbReference type="SUPFAM" id="SSF55031">
    <property type="entry name" value="Bacterial exopeptidase dimerisation domain"/>
    <property type="match status" value="1"/>
</dbReference>
<dbReference type="PANTHER" id="PTHR45962">
    <property type="entry name" value="N-FATTY-ACYL-AMINO ACID SYNTHASE/HYDROLASE PM20D1"/>
    <property type="match status" value="1"/>
</dbReference>
<dbReference type="GO" id="GO:0046872">
    <property type="term" value="F:metal ion binding"/>
    <property type="evidence" value="ECO:0007669"/>
    <property type="project" value="UniProtKB-KW"/>
</dbReference>
<keyword evidence="7" id="KW-0121">Carboxypeptidase</keyword>
<dbReference type="InterPro" id="IPR011650">
    <property type="entry name" value="Peptidase_M20_dimer"/>
</dbReference>
<sequence>MRTAPLLAGAASAGVAAGGAALARRVARFRPAPAAVPPADATGLDADAAAARLGELIRIPTVSARDRALVDAGAFARFRERLAELYPHTHRVLEREVLGHGALLYRWRSGTERPPLVLMAHHDVVPVTGQAWTRDPFSGLVEDGWVHGRGAVDDKGSLVAVLEAVESLAAAGHTPARDVYVFSGDDEEVAGVGAQLAVQAFRDRGITPWAVVDEGGAVVSGVFPGVPGPIAVVGLAEKGLLGVDLVATDPGGHASSPTPGGAPARLARAVLRLDAAPFPARLHDVVLGMVDAAGRHAPGAYRALFANARALRPVLATALARASREANALVRTTVAVTELEGSSAQNVLATRARAHLNIRIALGETVQSTVDRLRRVIADPTVEVRVTGGSDPSPVSRTDTEAYAALGAAVRAVYPEAVVAPYLMVQASDARHFAQISDAVYQFMPFDLSRGELDALHAADERISVAALHRGAVFFRHLIRSL</sequence>
<reference evidence="7 8" key="1">
    <citation type="submission" date="2016-11" db="EMBL/GenBank/DDBJ databases">
        <authorList>
            <person name="Jaros S."/>
            <person name="Januszkiewicz K."/>
            <person name="Wedrychowicz H."/>
        </authorList>
    </citation>
    <scope>NUCLEOTIDE SEQUENCE [LARGE SCALE GENOMIC DNA]</scope>
    <source>
        <strain evidence="7 8">DSM 45408</strain>
    </source>
</reference>
<dbReference type="Gene3D" id="3.40.630.10">
    <property type="entry name" value="Zn peptidases"/>
    <property type="match status" value="1"/>
</dbReference>
<dbReference type="Pfam" id="PF07687">
    <property type="entry name" value="M20_dimer"/>
    <property type="match status" value="1"/>
</dbReference>
<comment type="similarity">
    <text evidence="1">Belongs to the peptidase M20A family.</text>
</comment>
<dbReference type="Gene3D" id="3.30.70.360">
    <property type="match status" value="1"/>
</dbReference>
<keyword evidence="8" id="KW-1185">Reference proteome</keyword>
<proteinExistence type="inferred from homology"/>